<evidence type="ECO:0000256" key="7">
    <source>
        <dbReference type="ARBA" id="ARBA00023014"/>
    </source>
</evidence>
<name>A0A0P6YGD1_9CHLR</name>
<dbReference type="PIRSF" id="PIRSF005572">
    <property type="entry name" value="NifS"/>
    <property type="match status" value="1"/>
</dbReference>
<dbReference type="InterPro" id="IPR000192">
    <property type="entry name" value="Aminotrans_V_dom"/>
</dbReference>
<keyword evidence="7" id="KW-0411">Iron-sulfur</keyword>
<dbReference type="Gene3D" id="3.40.640.10">
    <property type="entry name" value="Type I PLP-dependent aspartate aminotransferase-like (Major domain)"/>
    <property type="match status" value="1"/>
</dbReference>
<feature type="domain" description="Aminotransferase class V" evidence="9">
    <location>
        <begin position="7"/>
        <end position="372"/>
    </location>
</feature>
<dbReference type="InterPro" id="IPR015421">
    <property type="entry name" value="PyrdxlP-dep_Trfase_major"/>
</dbReference>
<dbReference type="InterPro" id="IPR016454">
    <property type="entry name" value="Cysteine_dSase"/>
</dbReference>
<dbReference type="STRING" id="229921.ADN01_01615"/>
<evidence type="ECO:0000256" key="3">
    <source>
        <dbReference type="ARBA" id="ARBA00022679"/>
    </source>
</evidence>
<evidence type="ECO:0000259" key="9">
    <source>
        <dbReference type="Pfam" id="PF00266"/>
    </source>
</evidence>
<dbReference type="InterPro" id="IPR015424">
    <property type="entry name" value="PyrdxlP-dep_Trfase"/>
</dbReference>
<comment type="cofactor">
    <cofactor evidence="1">
        <name>pyridoxal 5'-phosphate</name>
        <dbReference type="ChEBI" id="CHEBI:597326"/>
    </cofactor>
</comment>
<keyword evidence="11" id="KW-1185">Reference proteome</keyword>
<evidence type="ECO:0000256" key="6">
    <source>
        <dbReference type="ARBA" id="ARBA00023004"/>
    </source>
</evidence>
<evidence type="ECO:0000256" key="1">
    <source>
        <dbReference type="ARBA" id="ARBA00001933"/>
    </source>
</evidence>
<keyword evidence="6" id="KW-0408">Iron</keyword>
<sequence>MEQNGSIYLDYAATTPLDSEVLDAMLPYFRENFGNPSSIHRFGQRAEAALEQARETVATALNARASEILFTSGGTEGDNLALRGAALAMRKKNGAQRILISPVEHHAVLHTAQQLASDYDFKLDFLPVDRYGQVDPEDVEASLRADTAVVSVVYANNEIGTINPIAEIGKVCRQRNVPFHTDAVQAAAHLKMDVEADQVNFLAVGAHKFYGPKGVGALYVRRGMKILPTQTGGGQENGFRAGTQNIPYIIGLAESLRKAQLGLDARREYFTQLRDRIIAGVTASIPRANLTGHPTQRLPNHASFVFEGVDGNALLMMLDLEGFACSSGSACRVGTPKPSEVLLAAGYSKNWALGSLRITVGHDSTPEHVERFLDVLPRLVEKARS</sequence>
<dbReference type="RefSeq" id="WP_062418372.1">
    <property type="nucleotide sequence ID" value="NZ_DF967974.1"/>
</dbReference>
<dbReference type="PATRIC" id="fig|229921.5.peg.2775"/>
<accession>A0A0P6YGD1</accession>
<dbReference type="GO" id="GO:0031071">
    <property type="term" value="F:cysteine desulfurase activity"/>
    <property type="evidence" value="ECO:0007669"/>
    <property type="project" value="UniProtKB-EC"/>
</dbReference>
<comment type="catalytic activity">
    <reaction evidence="8">
        <text>(sulfur carrier)-H + L-cysteine = (sulfur carrier)-SH + L-alanine</text>
        <dbReference type="Rhea" id="RHEA:43892"/>
        <dbReference type="Rhea" id="RHEA-COMP:14737"/>
        <dbReference type="Rhea" id="RHEA-COMP:14739"/>
        <dbReference type="ChEBI" id="CHEBI:29917"/>
        <dbReference type="ChEBI" id="CHEBI:35235"/>
        <dbReference type="ChEBI" id="CHEBI:57972"/>
        <dbReference type="ChEBI" id="CHEBI:64428"/>
        <dbReference type="EC" id="2.8.1.7"/>
    </reaction>
</comment>
<dbReference type="Gene3D" id="3.90.1150.10">
    <property type="entry name" value="Aspartate Aminotransferase, domain 1"/>
    <property type="match status" value="1"/>
</dbReference>
<dbReference type="InterPro" id="IPR015422">
    <property type="entry name" value="PyrdxlP-dep_Trfase_small"/>
</dbReference>
<dbReference type="Gene3D" id="1.10.260.50">
    <property type="match status" value="1"/>
</dbReference>
<organism evidence="10 11">
    <name type="scientific">Levilinea saccharolytica</name>
    <dbReference type="NCBI Taxonomy" id="229921"/>
    <lineage>
        <taxon>Bacteria</taxon>
        <taxon>Bacillati</taxon>
        <taxon>Chloroflexota</taxon>
        <taxon>Anaerolineae</taxon>
        <taxon>Anaerolineales</taxon>
        <taxon>Anaerolineaceae</taxon>
        <taxon>Levilinea</taxon>
    </lineage>
</organism>
<protein>
    <submittedName>
        <fullName evidence="10">Cysteine desulfurase</fullName>
    </submittedName>
</protein>
<comment type="similarity">
    <text evidence="2">Belongs to the class-V pyridoxal-phosphate-dependent aminotransferase family. NifS/IscS subfamily.</text>
</comment>
<dbReference type="FunFam" id="3.40.640.10:FF:000084">
    <property type="entry name" value="IscS-like cysteine desulfurase"/>
    <property type="match status" value="1"/>
</dbReference>
<evidence type="ECO:0000313" key="11">
    <source>
        <dbReference type="Proteomes" id="UP000050501"/>
    </source>
</evidence>
<dbReference type="GO" id="GO:0051536">
    <property type="term" value="F:iron-sulfur cluster binding"/>
    <property type="evidence" value="ECO:0007669"/>
    <property type="project" value="UniProtKB-KW"/>
</dbReference>
<evidence type="ECO:0000256" key="4">
    <source>
        <dbReference type="ARBA" id="ARBA00022723"/>
    </source>
</evidence>
<keyword evidence="5" id="KW-0663">Pyridoxal phosphate</keyword>
<dbReference type="EMBL" id="LGCM01000006">
    <property type="protein sequence ID" value="KPL91262.1"/>
    <property type="molecule type" value="Genomic_DNA"/>
</dbReference>
<keyword evidence="4" id="KW-0479">Metal-binding</keyword>
<proteinExistence type="inferred from homology"/>
<comment type="caution">
    <text evidence="10">The sequence shown here is derived from an EMBL/GenBank/DDBJ whole genome shotgun (WGS) entry which is preliminary data.</text>
</comment>
<dbReference type="SUPFAM" id="SSF53383">
    <property type="entry name" value="PLP-dependent transferases"/>
    <property type="match status" value="1"/>
</dbReference>
<reference evidence="10 11" key="1">
    <citation type="submission" date="2015-07" db="EMBL/GenBank/DDBJ databases">
        <title>Genome sequence of Levilinea saccharolytica DSM 16555.</title>
        <authorList>
            <person name="Hemp J."/>
            <person name="Ward L.M."/>
            <person name="Pace L.A."/>
            <person name="Fischer W.W."/>
        </authorList>
    </citation>
    <scope>NUCLEOTIDE SEQUENCE [LARGE SCALE GENOMIC DNA]</scope>
    <source>
        <strain evidence="10 11">KIBI-1</strain>
    </source>
</reference>
<dbReference type="GO" id="GO:0046872">
    <property type="term" value="F:metal ion binding"/>
    <property type="evidence" value="ECO:0007669"/>
    <property type="project" value="UniProtKB-KW"/>
</dbReference>
<evidence type="ECO:0000256" key="8">
    <source>
        <dbReference type="ARBA" id="ARBA00050776"/>
    </source>
</evidence>
<evidence type="ECO:0000313" key="10">
    <source>
        <dbReference type="EMBL" id="KPL91262.1"/>
    </source>
</evidence>
<dbReference type="PANTHER" id="PTHR11601">
    <property type="entry name" value="CYSTEINE DESULFURYLASE FAMILY MEMBER"/>
    <property type="match status" value="1"/>
</dbReference>
<keyword evidence="3" id="KW-0808">Transferase</keyword>
<dbReference type="AlphaFoldDB" id="A0A0P6YGD1"/>
<dbReference type="PANTHER" id="PTHR11601:SF34">
    <property type="entry name" value="CYSTEINE DESULFURASE"/>
    <property type="match status" value="1"/>
</dbReference>
<dbReference type="Pfam" id="PF00266">
    <property type="entry name" value="Aminotran_5"/>
    <property type="match status" value="1"/>
</dbReference>
<dbReference type="Proteomes" id="UP000050501">
    <property type="component" value="Unassembled WGS sequence"/>
</dbReference>
<evidence type="ECO:0000256" key="5">
    <source>
        <dbReference type="ARBA" id="ARBA00022898"/>
    </source>
</evidence>
<evidence type="ECO:0000256" key="2">
    <source>
        <dbReference type="ARBA" id="ARBA00006490"/>
    </source>
</evidence>
<gene>
    <name evidence="10" type="ORF">ADN01_01615</name>
</gene>